<evidence type="ECO:0000256" key="5">
    <source>
        <dbReference type="ARBA" id="ARBA00022692"/>
    </source>
</evidence>
<evidence type="ECO:0000256" key="6">
    <source>
        <dbReference type="ARBA" id="ARBA00023004"/>
    </source>
</evidence>
<keyword evidence="7" id="KW-0406">Ion transport</keyword>
<comment type="subcellular location">
    <subcellularLocation>
        <location evidence="1 11">Cell outer membrane</location>
        <topology evidence="1 11">Multi-pass membrane protein</topology>
    </subcellularLocation>
</comment>
<protein>
    <submittedName>
        <fullName evidence="15">TonB-dependent receptor</fullName>
    </submittedName>
</protein>
<evidence type="ECO:0000313" key="15">
    <source>
        <dbReference type="EMBL" id="MCT2557376.1"/>
    </source>
</evidence>
<organism evidence="15 16">
    <name type="scientific">Tsuneonella litorea</name>
    <dbReference type="NCBI Taxonomy" id="2976475"/>
    <lineage>
        <taxon>Bacteria</taxon>
        <taxon>Pseudomonadati</taxon>
        <taxon>Pseudomonadota</taxon>
        <taxon>Alphaproteobacteria</taxon>
        <taxon>Sphingomonadales</taxon>
        <taxon>Erythrobacteraceae</taxon>
        <taxon>Tsuneonella</taxon>
    </lineage>
</organism>
<dbReference type="InterPro" id="IPR039426">
    <property type="entry name" value="TonB-dep_rcpt-like"/>
</dbReference>
<proteinExistence type="inferred from homology"/>
<dbReference type="Gene3D" id="2.40.170.20">
    <property type="entry name" value="TonB-dependent receptor, beta-barrel domain"/>
    <property type="match status" value="1"/>
</dbReference>
<keyword evidence="9 11" id="KW-0472">Membrane</keyword>
<evidence type="ECO:0000256" key="10">
    <source>
        <dbReference type="ARBA" id="ARBA00023237"/>
    </source>
</evidence>
<dbReference type="PANTHER" id="PTHR32552">
    <property type="entry name" value="FERRICHROME IRON RECEPTOR-RELATED"/>
    <property type="match status" value="1"/>
</dbReference>
<keyword evidence="6" id="KW-0408">Iron</keyword>
<name>A0A9X2VYC1_9SPHN</name>
<dbReference type="Pfam" id="PF07715">
    <property type="entry name" value="Plug"/>
    <property type="match status" value="1"/>
</dbReference>
<comment type="similarity">
    <text evidence="11 12">Belongs to the TonB-dependent receptor family.</text>
</comment>
<evidence type="ECO:0000256" key="3">
    <source>
        <dbReference type="ARBA" id="ARBA00022452"/>
    </source>
</evidence>
<keyword evidence="4" id="KW-0410">Iron transport</keyword>
<evidence type="ECO:0000256" key="4">
    <source>
        <dbReference type="ARBA" id="ARBA00022496"/>
    </source>
</evidence>
<feature type="domain" description="TonB-dependent receptor plug" evidence="14">
    <location>
        <begin position="32"/>
        <end position="145"/>
    </location>
</feature>
<dbReference type="AlphaFoldDB" id="A0A9X2VYC1"/>
<keyword evidence="10 11" id="KW-0998">Cell outer membrane</keyword>
<keyword evidence="8 12" id="KW-0798">TonB box</keyword>
<dbReference type="InterPro" id="IPR012910">
    <property type="entry name" value="Plug_dom"/>
</dbReference>
<evidence type="ECO:0000313" key="16">
    <source>
        <dbReference type="Proteomes" id="UP001142648"/>
    </source>
</evidence>
<dbReference type="EMBL" id="JAOAMV010000001">
    <property type="protein sequence ID" value="MCT2557376.1"/>
    <property type="molecule type" value="Genomic_DNA"/>
</dbReference>
<evidence type="ECO:0000259" key="13">
    <source>
        <dbReference type="Pfam" id="PF00593"/>
    </source>
</evidence>
<dbReference type="PROSITE" id="PS52016">
    <property type="entry name" value="TONB_DEPENDENT_REC_3"/>
    <property type="match status" value="1"/>
</dbReference>
<dbReference type="PANTHER" id="PTHR32552:SF81">
    <property type="entry name" value="TONB-DEPENDENT OUTER MEMBRANE RECEPTOR"/>
    <property type="match status" value="1"/>
</dbReference>
<comment type="caution">
    <text evidence="15">The sequence shown here is derived from an EMBL/GenBank/DDBJ whole genome shotgun (WGS) entry which is preliminary data.</text>
</comment>
<dbReference type="SUPFAM" id="SSF56935">
    <property type="entry name" value="Porins"/>
    <property type="match status" value="1"/>
</dbReference>
<dbReference type="GO" id="GO:0006826">
    <property type="term" value="P:iron ion transport"/>
    <property type="evidence" value="ECO:0007669"/>
    <property type="project" value="UniProtKB-KW"/>
</dbReference>
<evidence type="ECO:0000256" key="7">
    <source>
        <dbReference type="ARBA" id="ARBA00023065"/>
    </source>
</evidence>
<dbReference type="Pfam" id="PF00593">
    <property type="entry name" value="TonB_dep_Rec_b-barrel"/>
    <property type="match status" value="1"/>
</dbReference>
<evidence type="ECO:0000256" key="8">
    <source>
        <dbReference type="ARBA" id="ARBA00023077"/>
    </source>
</evidence>
<evidence type="ECO:0000256" key="11">
    <source>
        <dbReference type="PROSITE-ProRule" id="PRU01360"/>
    </source>
</evidence>
<evidence type="ECO:0000256" key="9">
    <source>
        <dbReference type="ARBA" id="ARBA00023136"/>
    </source>
</evidence>
<dbReference type="GO" id="GO:0009279">
    <property type="term" value="C:cell outer membrane"/>
    <property type="evidence" value="ECO:0007669"/>
    <property type="project" value="UniProtKB-SubCell"/>
</dbReference>
<keyword evidence="15" id="KW-0675">Receptor</keyword>
<keyword evidence="16" id="KW-1185">Reference proteome</keyword>
<sequence>MADAPSDTTALDPPRRPAGEIIVTGERVPRTIRQTPSSVVVIDEAAIEAASADRLDQVLDLVPNVQAGSGEEGAAIRGQDSTGLLRNLFAFLGGTRPRVTVQIDGRPVTYYEYVASSAPLWDVERVEVWRSPQTTTQGRNSVAGAIFIETADPAFEWEGKGRAIIGGIGTRQVSALVSGPVVADQVALRVSGDLRLGRMASDMADGIAGADIDRDDYGILRAKLLFTPTALPGTRIETSFVHTESQAPQFEAVRIPFEERRDPVPERTNGIHRVNVDSVTARLHHEAGAALAGDVTLSFGDAQVRRFGLPGLGQTHVDSHDYSVEGILHWQPRDASLSLLAGINHITTRQVQTIDITGLGVGAGQFRDRQASLGLFGEATWRPAERIAITGGLRYQTDRQQRAGLVGTPPAGFALDYDGRFDGWLPKLSLAVDIAPGTTVGAMIQRAYNPGGTSISLVRRAQDDFGQETLWNRELFARSTFAGGRGIVAVNLFRSSIRDAQRQQLVQIQLPGGTPFFAPEFENAPRARTQGFELEAGYRFGERLSLRGAFGLLGTRVLETLLPLDPTLGRQFQRSPRVSAAASADWQPVQPVRLSATIRHHGAYFSDDANTPALVVPSATVVDARGSWAIGRANVFAYARNLFDRFHMTYLFDLRFGTAADPRELGIGIEARI</sequence>
<accession>A0A9X2VYC1</accession>
<keyword evidence="2 11" id="KW-0813">Transport</keyword>
<dbReference type="InterPro" id="IPR000531">
    <property type="entry name" value="Beta-barrel_TonB"/>
</dbReference>
<dbReference type="Proteomes" id="UP001142648">
    <property type="component" value="Unassembled WGS sequence"/>
</dbReference>
<dbReference type="Gene3D" id="2.170.130.10">
    <property type="entry name" value="TonB-dependent receptor, plug domain"/>
    <property type="match status" value="1"/>
</dbReference>
<gene>
    <name evidence="15" type="ORF">N0B51_00100</name>
</gene>
<keyword evidence="5 11" id="KW-0812">Transmembrane</keyword>
<evidence type="ECO:0000259" key="14">
    <source>
        <dbReference type="Pfam" id="PF07715"/>
    </source>
</evidence>
<feature type="domain" description="TonB-dependent receptor-like beta-barrel" evidence="13">
    <location>
        <begin position="268"/>
        <end position="642"/>
    </location>
</feature>
<evidence type="ECO:0000256" key="1">
    <source>
        <dbReference type="ARBA" id="ARBA00004571"/>
    </source>
</evidence>
<dbReference type="RefSeq" id="WP_259960143.1">
    <property type="nucleotide sequence ID" value="NZ_JAOAMV010000001.1"/>
</dbReference>
<evidence type="ECO:0000256" key="12">
    <source>
        <dbReference type="RuleBase" id="RU003357"/>
    </source>
</evidence>
<dbReference type="InterPro" id="IPR036942">
    <property type="entry name" value="Beta-barrel_TonB_sf"/>
</dbReference>
<keyword evidence="3 11" id="KW-1134">Transmembrane beta strand</keyword>
<dbReference type="InterPro" id="IPR037066">
    <property type="entry name" value="Plug_dom_sf"/>
</dbReference>
<reference evidence="15" key="1">
    <citation type="submission" date="2022-09" db="EMBL/GenBank/DDBJ databases">
        <title>The genome sequence of Tsuneonella sp. YG55.</title>
        <authorList>
            <person name="Liu Y."/>
        </authorList>
    </citation>
    <scope>NUCLEOTIDE SEQUENCE</scope>
    <source>
        <strain evidence="15">YG55</strain>
    </source>
</reference>
<evidence type="ECO:0000256" key="2">
    <source>
        <dbReference type="ARBA" id="ARBA00022448"/>
    </source>
</evidence>